<dbReference type="RefSeq" id="WP_319836117.1">
    <property type="nucleotide sequence ID" value="NZ_CP137624.1"/>
</dbReference>
<evidence type="ECO:0000259" key="1">
    <source>
        <dbReference type="Pfam" id="PF00485"/>
    </source>
</evidence>
<evidence type="ECO:0000313" key="3">
    <source>
        <dbReference type="Proteomes" id="UP001322664"/>
    </source>
</evidence>
<dbReference type="PANTHER" id="PTHR10285">
    <property type="entry name" value="URIDINE KINASE"/>
    <property type="match status" value="1"/>
</dbReference>
<organism evidence="2 3">
    <name type="scientific">Lysinibacillus louembei</name>
    <dbReference type="NCBI Taxonomy" id="1470088"/>
    <lineage>
        <taxon>Bacteria</taxon>
        <taxon>Bacillati</taxon>
        <taxon>Bacillota</taxon>
        <taxon>Bacilli</taxon>
        <taxon>Bacillales</taxon>
        <taxon>Bacillaceae</taxon>
        <taxon>Lysinibacillus</taxon>
    </lineage>
</organism>
<dbReference type="InterPro" id="IPR027417">
    <property type="entry name" value="P-loop_NTPase"/>
</dbReference>
<dbReference type="Gene3D" id="3.40.50.300">
    <property type="entry name" value="P-loop containing nucleotide triphosphate hydrolases"/>
    <property type="match status" value="1"/>
</dbReference>
<protein>
    <recommendedName>
        <fullName evidence="1">Phosphoribulokinase/uridine kinase domain-containing protein</fullName>
    </recommendedName>
</protein>
<evidence type="ECO:0000313" key="2">
    <source>
        <dbReference type="EMBL" id="WPK11016.1"/>
    </source>
</evidence>
<dbReference type="Proteomes" id="UP001322664">
    <property type="component" value="Chromosome"/>
</dbReference>
<gene>
    <name evidence="2" type="ORF">R6U77_14120</name>
</gene>
<proteinExistence type="predicted"/>
<name>A0ABZ0RVG6_9BACI</name>
<dbReference type="SUPFAM" id="SSF52540">
    <property type="entry name" value="P-loop containing nucleoside triphosphate hydrolases"/>
    <property type="match status" value="1"/>
</dbReference>
<dbReference type="InterPro" id="IPR006083">
    <property type="entry name" value="PRK/URK"/>
</dbReference>
<accession>A0ABZ0RVG6</accession>
<sequence length="204" mass="23271">MNNNHQSHNVKDSVHSIAYAIEQHLKSHTGPFVIAIDGGSGAGKSVVASEVANLLGATVIQCDDFFNIKISDEDWDTFSVENKCRLCIDFERIRNEALLPLLTGKQAVYLPYYYLSMTESSSKKVVKEPSQIIILDGIYSSHWLNDLVDLKVLVNVPSEIRYKRHNLREGTDDIDWHLRWDPVEDYYFSVLRPLNTFDLVVVNE</sequence>
<dbReference type="Pfam" id="PF00485">
    <property type="entry name" value="PRK"/>
    <property type="match status" value="1"/>
</dbReference>
<keyword evidence="3" id="KW-1185">Reference proteome</keyword>
<dbReference type="EMBL" id="CP137624">
    <property type="protein sequence ID" value="WPK11016.1"/>
    <property type="molecule type" value="Genomic_DNA"/>
</dbReference>
<feature type="domain" description="Phosphoribulokinase/uridine kinase" evidence="1">
    <location>
        <begin position="33"/>
        <end position="165"/>
    </location>
</feature>
<reference evidence="2 3" key="1">
    <citation type="submission" date="2023-09" db="EMBL/GenBank/DDBJ databases">
        <authorList>
            <person name="Page C.A."/>
            <person name="Perez-Diaz I.M."/>
        </authorList>
    </citation>
    <scope>NUCLEOTIDE SEQUENCE [LARGE SCALE GENOMIC DNA]</scope>
    <source>
        <strain evidence="2 3">Ll15</strain>
    </source>
</reference>